<comment type="caution">
    <text evidence="4">Lacks conserved residue(s) required for the propagation of feature annotation.</text>
</comment>
<keyword evidence="2" id="KW-0442">Lipid degradation</keyword>
<name>A0ABR4KI09_9EURO</name>
<dbReference type="EMBL" id="JBFXLR010000018">
    <property type="protein sequence ID" value="KAL2851429.1"/>
    <property type="molecule type" value="Genomic_DNA"/>
</dbReference>
<evidence type="ECO:0000256" key="3">
    <source>
        <dbReference type="ARBA" id="ARBA00023098"/>
    </source>
</evidence>
<dbReference type="GO" id="GO:0016787">
    <property type="term" value="F:hydrolase activity"/>
    <property type="evidence" value="ECO:0007669"/>
    <property type="project" value="UniProtKB-KW"/>
</dbReference>
<dbReference type="RefSeq" id="XP_070899870.1">
    <property type="nucleotide sequence ID" value="XM_071049652.1"/>
</dbReference>
<proteinExistence type="predicted"/>
<feature type="domain" description="PNPLA" evidence="5">
    <location>
        <begin position="9"/>
        <end position="235"/>
    </location>
</feature>
<dbReference type="PANTHER" id="PTHR24185">
    <property type="entry name" value="CALCIUM-INDEPENDENT PHOSPHOLIPASE A2-GAMMA"/>
    <property type="match status" value="1"/>
</dbReference>
<dbReference type="GeneID" id="98164816"/>
<sequence>MADRELNILALDGGGVRALSTLYILKNIMEAIDRENPPKPCDFFDMIGGTGSGGLLAIMLGRLKMDIDQCITGYTRLCKHVFGRKKRLSLTGMGSMTKRKSKAKHDAQRVVFALKSILRELGHEDREILLQDVDLSCRVYVSPSILLCFSKGYMCLAYKCSFVCVTDAATHKLVPLSTYPSKYCPTELYKSTKIWEAAAATFASPSLFDPITLGPSRRRFTDSSAQANNPIREVWIEAKNVWRLTTLESQLRCLVSIGTGLPTIKRAKPSGGVFGFVAASKSTDASVADPEVETNKFIQEHSELDDDGRLYRFDVPNGLAEIELDSVAEMETIVDATQEYLAKELVYKQVRRCGKVLARPGSSELSYGR</sequence>
<dbReference type="Pfam" id="PF01734">
    <property type="entry name" value="Patatin"/>
    <property type="match status" value="1"/>
</dbReference>
<keyword evidence="3" id="KW-0443">Lipid metabolism</keyword>
<evidence type="ECO:0000313" key="6">
    <source>
        <dbReference type="EMBL" id="KAL2851429.1"/>
    </source>
</evidence>
<gene>
    <name evidence="6" type="ORF">BJX68DRAFT_72315</name>
</gene>
<dbReference type="Proteomes" id="UP001610444">
    <property type="component" value="Unassembled WGS sequence"/>
</dbReference>
<evidence type="ECO:0000256" key="4">
    <source>
        <dbReference type="PROSITE-ProRule" id="PRU01161"/>
    </source>
</evidence>
<evidence type="ECO:0000256" key="2">
    <source>
        <dbReference type="ARBA" id="ARBA00022963"/>
    </source>
</evidence>
<dbReference type="GO" id="GO:0016740">
    <property type="term" value="F:transferase activity"/>
    <property type="evidence" value="ECO:0007669"/>
    <property type="project" value="UniProtKB-KW"/>
</dbReference>
<dbReference type="InterPro" id="IPR002641">
    <property type="entry name" value="PNPLA_dom"/>
</dbReference>
<keyword evidence="6" id="KW-0808">Transferase</keyword>
<evidence type="ECO:0000313" key="7">
    <source>
        <dbReference type="Proteomes" id="UP001610444"/>
    </source>
</evidence>
<evidence type="ECO:0000259" key="5">
    <source>
        <dbReference type="PROSITE" id="PS51635"/>
    </source>
</evidence>
<evidence type="ECO:0000256" key="1">
    <source>
        <dbReference type="ARBA" id="ARBA00022801"/>
    </source>
</evidence>
<reference evidence="6 7" key="1">
    <citation type="submission" date="2024-07" db="EMBL/GenBank/DDBJ databases">
        <title>Section-level genome sequencing and comparative genomics of Aspergillus sections Usti and Cavernicolus.</title>
        <authorList>
            <consortium name="Lawrence Berkeley National Laboratory"/>
            <person name="Nybo J.L."/>
            <person name="Vesth T.C."/>
            <person name="Theobald S."/>
            <person name="Frisvad J.C."/>
            <person name="Larsen T.O."/>
            <person name="Kjaerboelling I."/>
            <person name="Rothschild-Mancinelli K."/>
            <person name="Lyhne E.K."/>
            <person name="Kogle M.E."/>
            <person name="Barry K."/>
            <person name="Clum A."/>
            <person name="Na H."/>
            <person name="Ledsgaard L."/>
            <person name="Lin J."/>
            <person name="Lipzen A."/>
            <person name="Kuo A."/>
            <person name="Riley R."/>
            <person name="Mondo S."/>
            <person name="LaButti K."/>
            <person name="Haridas S."/>
            <person name="Pangalinan J."/>
            <person name="Salamov A.A."/>
            <person name="Simmons B.A."/>
            <person name="Magnuson J.K."/>
            <person name="Chen J."/>
            <person name="Drula E."/>
            <person name="Henrissat B."/>
            <person name="Wiebenga A."/>
            <person name="Lubbers R.J."/>
            <person name="Gomes A.C."/>
            <person name="Macurrencykelacurrency M.R."/>
            <person name="Stajich J."/>
            <person name="Grigoriev I.V."/>
            <person name="Mortensen U.H."/>
            <person name="De vries R.P."/>
            <person name="Baker S.E."/>
            <person name="Andersen M.R."/>
        </authorList>
    </citation>
    <scope>NUCLEOTIDE SEQUENCE [LARGE SCALE GENOMIC DNA]</scope>
    <source>
        <strain evidence="6 7">CBS 756.74</strain>
    </source>
</reference>
<dbReference type="PANTHER" id="PTHR24185:SF1">
    <property type="entry name" value="CALCIUM-INDEPENDENT PHOSPHOLIPASE A2-GAMMA"/>
    <property type="match status" value="1"/>
</dbReference>
<organism evidence="6 7">
    <name type="scientific">Aspergillus pseudodeflectus</name>
    <dbReference type="NCBI Taxonomy" id="176178"/>
    <lineage>
        <taxon>Eukaryota</taxon>
        <taxon>Fungi</taxon>
        <taxon>Dikarya</taxon>
        <taxon>Ascomycota</taxon>
        <taxon>Pezizomycotina</taxon>
        <taxon>Eurotiomycetes</taxon>
        <taxon>Eurotiomycetidae</taxon>
        <taxon>Eurotiales</taxon>
        <taxon>Aspergillaceae</taxon>
        <taxon>Aspergillus</taxon>
        <taxon>Aspergillus subgen. Nidulantes</taxon>
    </lineage>
</organism>
<dbReference type="Gene3D" id="3.40.1090.10">
    <property type="entry name" value="Cytosolic phospholipase A2 catalytic domain"/>
    <property type="match status" value="1"/>
</dbReference>
<dbReference type="PROSITE" id="PS51635">
    <property type="entry name" value="PNPLA"/>
    <property type="match status" value="1"/>
</dbReference>
<dbReference type="InterPro" id="IPR016035">
    <property type="entry name" value="Acyl_Trfase/lysoPLipase"/>
</dbReference>
<dbReference type="CDD" id="cd07216">
    <property type="entry name" value="Pat17_PNPLA8_PNPLA9_like3"/>
    <property type="match status" value="1"/>
</dbReference>
<keyword evidence="7" id="KW-1185">Reference proteome</keyword>
<protein>
    <submittedName>
        <fullName evidence="6">Acyl transferase/acyl hydrolase/lysophospholipase</fullName>
    </submittedName>
</protein>
<dbReference type="SUPFAM" id="SSF52151">
    <property type="entry name" value="FabD/lysophospholipase-like"/>
    <property type="match status" value="1"/>
</dbReference>
<accession>A0ABR4KI09</accession>
<comment type="caution">
    <text evidence="6">The sequence shown here is derived from an EMBL/GenBank/DDBJ whole genome shotgun (WGS) entry which is preliminary data.</text>
</comment>
<keyword evidence="1 6" id="KW-0378">Hydrolase</keyword>